<keyword evidence="1" id="KW-0175">Coiled coil</keyword>
<feature type="region of interest" description="Disordered" evidence="2">
    <location>
        <begin position="86"/>
        <end position="115"/>
    </location>
</feature>
<feature type="non-terminal residue" evidence="3">
    <location>
        <position position="115"/>
    </location>
</feature>
<keyword evidence="4" id="KW-1185">Reference proteome</keyword>
<evidence type="ECO:0000256" key="1">
    <source>
        <dbReference type="SAM" id="Coils"/>
    </source>
</evidence>
<evidence type="ECO:0000256" key="2">
    <source>
        <dbReference type="SAM" id="MobiDB-lite"/>
    </source>
</evidence>
<gene>
    <name evidence="3" type="ORF">B7P43_G18002</name>
</gene>
<dbReference type="AlphaFoldDB" id="A0A2J7PNM5"/>
<organism evidence="3 4">
    <name type="scientific">Cryptotermes secundus</name>
    <dbReference type="NCBI Taxonomy" id="105785"/>
    <lineage>
        <taxon>Eukaryota</taxon>
        <taxon>Metazoa</taxon>
        <taxon>Ecdysozoa</taxon>
        <taxon>Arthropoda</taxon>
        <taxon>Hexapoda</taxon>
        <taxon>Insecta</taxon>
        <taxon>Pterygota</taxon>
        <taxon>Neoptera</taxon>
        <taxon>Polyneoptera</taxon>
        <taxon>Dictyoptera</taxon>
        <taxon>Blattodea</taxon>
        <taxon>Blattoidea</taxon>
        <taxon>Termitoidae</taxon>
        <taxon>Kalotermitidae</taxon>
        <taxon>Cryptotermitinae</taxon>
        <taxon>Cryptotermes</taxon>
    </lineage>
</organism>
<reference evidence="3 4" key="1">
    <citation type="submission" date="2017-12" db="EMBL/GenBank/DDBJ databases">
        <title>Hemimetabolous genomes reveal molecular basis of termite eusociality.</title>
        <authorList>
            <person name="Harrison M.C."/>
            <person name="Jongepier E."/>
            <person name="Robertson H.M."/>
            <person name="Arning N."/>
            <person name="Bitard-Feildel T."/>
            <person name="Chao H."/>
            <person name="Childers C.P."/>
            <person name="Dinh H."/>
            <person name="Doddapaneni H."/>
            <person name="Dugan S."/>
            <person name="Gowin J."/>
            <person name="Greiner C."/>
            <person name="Han Y."/>
            <person name="Hu H."/>
            <person name="Hughes D.S.T."/>
            <person name="Huylmans A.-K."/>
            <person name="Kemena C."/>
            <person name="Kremer L.P.M."/>
            <person name="Lee S.L."/>
            <person name="Lopez-Ezquerra A."/>
            <person name="Mallet L."/>
            <person name="Monroy-Kuhn J.M."/>
            <person name="Moser A."/>
            <person name="Murali S.C."/>
            <person name="Muzny D.M."/>
            <person name="Otani S."/>
            <person name="Piulachs M.-D."/>
            <person name="Poelchau M."/>
            <person name="Qu J."/>
            <person name="Schaub F."/>
            <person name="Wada-Katsumata A."/>
            <person name="Worley K.C."/>
            <person name="Xie Q."/>
            <person name="Ylla G."/>
            <person name="Poulsen M."/>
            <person name="Gibbs R.A."/>
            <person name="Schal C."/>
            <person name="Richards S."/>
            <person name="Belles X."/>
            <person name="Korb J."/>
            <person name="Bornberg-Bauer E."/>
        </authorList>
    </citation>
    <scope>NUCLEOTIDE SEQUENCE [LARGE SCALE GENOMIC DNA]</scope>
    <source>
        <tissue evidence="3">Whole body</tissue>
    </source>
</reference>
<sequence>MEMQQMMELLLKEFRATKEDFLAKLDVNEANRNADTEERKAEKKELLALMEANQAKADARHKEMMAEQKAWREEMAAMRAKKLKAWGEERRTTHEKIESHPEVMQSVLEHREVPV</sequence>
<accession>A0A2J7PNM5</accession>
<proteinExistence type="predicted"/>
<evidence type="ECO:0000313" key="3">
    <source>
        <dbReference type="EMBL" id="PNF17942.1"/>
    </source>
</evidence>
<feature type="coiled-coil region" evidence="1">
    <location>
        <begin position="27"/>
        <end position="81"/>
    </location>
</feature>
<dbReference type="Proteomes" id="UP000235965">
    <property type="component" value="Unassembled WGS sequence"/>
</dbReference>
<evidence type="ECO:0000313" key="4">
    <source>
        <dbReference type="Proteomes" id="UP000235965"/>
    </source>
</evidence>
<comment type="caution">
    <text evidence="3">The sequence shown here is derived from an EMBL/GenBank/DDBJ whole genome shotgun (WGS) entry which is preliminary data.</text>
</comment>
<name>A0A2J7PNM5_9NEOP</name>
<protein>
    <submittedName>
        <fullName evidence="3">Uncharacterized protein</fullName>
    </submittedName>
</protein>
<feature type="compositionally biased region" description="Basic and acidic residues" evidence="2">
    <location>
        <begin position="86"/>
        <end position="101"/>
    </location>
</feature>
<dbReference type="EMBL" id="NEVH01023383">
    <property type="protein sequence ID" value="PNF17942.1"/>
    <property type="molecule type" value="Genomic_DNA"/>
</dbReference>
<dbReference type="InParanoid" id="A0A2J7PNM5"/>